<evidence type="ECO:0000256" key="13">
    <source>
        <dbReference type="ARBA" id="ARBA00034808"/>
    </source>
</evidence>
<evidence type="ECO:0000256" key="8">
    <source>
        <dbReference type="ARBA" id="ARBA00022840"/>
    </source>
</evidence>
<evidence type="ECO:0000256" key="5">
    <source>
        <dbReference type="ARBA" id="ARBA00022801"/>
    </source>
</evidence>
<dbReference type="RefSeq" id="WP_338537090.1">
    <property type="nucleotide sequence ID" value="NZ_AP028654.1"/>
</dbReference>
<dbReference type="PANTHER" id="PTHR11070:SF67">
    <property type="entry name" value="DNA 3'-5' HELICASE"/>
    <property type="match status" value="1"/>
</dbReference>
<evidence type="ECO:0000256" key="10">
    <source>
        <dbReference type="ARBA" id="ARBA00023204"/>
    </source>
</evidence>
<keyword evidence="7" id="KW-0269">Exonuclease</keyword>
<evidence type="ECO:0000256" key="1">
    <source>
        <dbReference type="ARBA" id="ARBA00009922"/>
    </source>
</evidence>
<evidence type="ECO:0000256" key="3">
    <source>
        <dbReference type="ARBA" id="ARBA00022741"/>
    </source>
</evidence>
<keyword evidence="8 15" id="KW-0067">ATP-binding</keyword>
<keyword evidence="6 15" id="KW-0347">Helicase</keyword>
<dbReference type="InterPro" id="IPR014016">
    <property type="entry name" value="UvrD-like_ATP-bd"/>
</dbReference>
<comment type="similarity">
    <text evidence="1">Belongs to the helicase family. UvrD subfamily.</text>
</comment>
<feature type="binding site" evidence="15">
    <location>
        <begin position="25"/>
        <end position="32"/>
    </location>
    <ligand>
        <name>ATP</name>
        <dbReference type="ChEBI" id="CHEBI:30616"/>
    </ligand>
</feature>
<protein>
    <recommendedName>
        <fullName evidence="13">DNA 3'-5' helicase</fullName>
        <ecNumber evidence="13">5.6.2.4</ecNumber>
    </recommendedName>
</protein>
<dbReference type="Pfam" id="PF01930">
    <property type="entry name" value="Cas_Cas4"/>
    <property type="match status" value="1"/>
</dbReference>
<keyword evidence="19" id="KW-1185">Reference proteome</keyword>
<feature type="domain" description="UvrD-like helicase C-terminal" evidence="17">
    <location>
        <begin position="297"/>
        <end position="560"/>
    </location>
</feature>
<dbReference type="EMBL" id="AP028654">
    <property type="protein sequence ID" value="BEP28785.1"/>
    <property type="molecule type" value="Genomic_DNA"/>
</dbReference>
<evidence type="ECO:0000259" key="16">
    <source>
        <dbReference type="PROSITE" id="PS51198"/>
    </source>
</evidence>
<reference evidence="18 19" key="1">
    <citation type="submission" date="2023-08" db="EMBL/GenBank/DDBJ databases">
        <title>Helicovermis profunda gen. nov., sp. nov., a novel mesophilic, fermentative bacterium within the Bacillota from a deep-sea hydrothermal vent chimney.</title>
        <authorList>
            <person name="Miyazaki U."/>
            <person name="Mizutani D."/>
            <person name="Hashimoto Y."/>
            <person name="Tame A."/>
            <person name="Sawayama S."/>
            <person name="Miyazaki J."/>
            <person name="Takai K."/>
            <person name="Nakagawa S."/>
        </authorList>
    </citation>
    <scope>NUCLEOTIDE SEQUENCE [LARGE SCALE GENOMIC DNA]</scope>
    <source>
        <strain evidence="18 19">S502</strain>
    </source>
</reference>
<evidence type="ECO:0000256" key="11">
    <source>
        <dbReference type="ARBA" id="ARBA00023235"/>
    </source>
</evidence>
<keyword evidence="10" id="KW-0234">DNA repair</keyword>
<dbReference type="Gene3D" id="1.10.10.160">
    <property type="match status" value="1"/>
</dbReference>
<dbReference type="PROSITE" id="PS51198">
    <property type="entry name" value="UVRD_HELICASE_ATP_BIND"/>
    <property type="match status" value="1"/>
</dbReference>
<evidence type="ECO:0000256" key="14">
    <source>
        <dbReference type="ARBA" id="ARBA00048988"/>
    </source>
</evidence>
<sequence>MNLKNYNDVQKECIQEINQNLQIIACAGSGKTKTVVARNINILVNKKAKPSEIVSITFTKKAAAELKQRIYTEFELEFQTTQNLAEMYIGTIHSFCLNTLQEISASYKKFDILEGIQRVLLVKKFLSDDSISKVEYTDLKGKTKTPFKKYDSQQLKLLLNSCDFIREEMIDISSNSSELIKFYNKYIELIESKYFFDYAHVQYKFLNELKTSKKLKEYIKKIKYITIDEYQDTNTIQENILQEMYKINPSLNICVVGDDDQSIYGWRGSNLENFKSFNNKYKNVVQRTLAINYRSTEGIVQLGKGIIEHNKTHLDKPFESNDTYSYESGDIIVQTDFNSISEENDAIIKTIKKLYNSEIINKNGDSKIIGYDDMAILVHSTNKLKEFNQDLLTALEANNIPFIVDGTKQLFEQNEVQLLFDLFLYFAKKYLNYRGTFDYYDSNNLKIIDNTLESFFNDFHKKITKIYYDNTIQDFYIQLMQQLDLFSKSDDKTMYNLAVFSDIINDYETINFSDRFEYRFKNFVGFLHHDASSIYPEGWLSPKFEDTKCLKIITIHSSKGLEFPVVFMPHLCKDYLFPTKAAGGFSIKGVFKKALPIGYNIFEKRYQSSDESLTRLFYVALTRSKKYLFLTKAKSYRKKATSKRENKKVPIQLEYAQASQFINCSINSFLNKTLNYSNSKLNEINQLVFDFSTLKDIFECPQKFQYSSIFGFYSPLNIRMGYGKSLHNMMDDLHSTYMNEKLIKRTEDLVNTHIHLPLAPPTGQLYKDVSKSATKIIDEYVDRNRNLLDYISYVEKPIDYKLNDMIFINGRVDLITNIKSKDVSIIDFKSDSNTMSHELRNKQLLIYALGYYKLTGKYPNAVISYDLKTNTRHPQSIEPSDVHSIEKEIKTAYTMIKNNTFPRCKDKVLCKNCQFENLCSQKK</sequence>
<name>A0AAU9E488_9FIRM</name>
<comment type="catalytic activity">
    <reaction evidence="12">
        <text>Couples ATP hydrolysis with the unwinding of duplex DNA by translocating in the 3'-5' direction.</text>
        <dbReference type="EC" id="5.6.2.4"/>
    </reaction>
</comment>
<dbReference type="Pfam" id="PF13361">
    <property type="entry name" value="UvrD_C"/>
    <property type="match status" value="2"/>
</dbReference>
<dbReference type="CDD" id="cd17932">
    <property type="entry name" value="DEXQc_UvrD"/>
    <property type="match status" value="1"/>
</dbReference>
<evidence type="ECO:0000256" key="6">
    <source>
        <dbReference type="ARBA" id="ARBA00022806"/>
    </source>
</evidence>
<dbReference type="PROSITE" id="PS51217">
    <property type="entry name" value="UVRD_HELICASE_CTER"/>
    <property type="match status" value="1"/>
</dbReference>
<evidence type="ECO:0000256" key="4">
    <source>
        <dbReference type="ARBA" id="ARBA00022763"/>
    </source>
</evidence>
<dbReference type="InterPro" id="IPR011604">
    <property type="entry name" value="PDDEXK-like_dom_sf"/>
</dbReference>
<dbReference type="EC" id="5.6.2.4" evidence="13"/>
<accession>A0AAU9E488</accession>
<dbReference type="GO" id="GO:0005524">
    <property type="term" value="F:ATP binding"/>
    <property type="evidence" value="ECO:0007669"/>
    <property type="project" value="UniProtKB-UniRule"/>
</dbReference>
<dbReference type="Gene3D" id="3.90.320.10">
    <property type="match status" value="1"/>
</dbReference>
<dbReference type="Gene3D" id="3.40.50.300">
    <property type="entry name" value="P-loop containing nucleotide triphosphate hydrolases"/>
    <property type="match status" value="3"/>
</dbReference>
<dbReference type="InterPro" id="IPR000212">
    <property type="entry name" value="DNA_helicase_UvrD/REP"/>
</dbReference>
<evidence type="ECO:0000256" key="2">
    <source>
        <dbReference type="ARBA" id="ARBA00022722"/>
    </source>
</evidence>
<dbReference type="AlphaFoldDB" id="A0AAU9E488"/>
<feature type="domain" description="UvrD-like helicase ATP-binding" evidence="16">
    <location>
        <begin position="4"/>
        <end position="296"/>
    </location>
</feature>
<evidence type="ECO:0000256" key="12">
    <source>
        <dbReference type="ARBA" id="ARBA00034617"/>
    </source>
</evidence>
<evidence type="ECO:0000313" key="19">
    <source>
        <dbReference type="Proteomes" id="UP001321786"/>
    </source>
</evidence>
<dbReference type="GO" id="GO:0005829">
    <property type="term" value="C:cytosol"/>
    <property type="evidence" value="ECO:0007669"/>
    <property type="project" value="TreeGrafter"/>
</dbReference>
<dbReference type="InterPro" id="IPR022765">
    <property type="entry name" value="Dna2/Cas4_DUF83"/>
</dbReference>
<evidence type="ECO:0000313" key="18">
    <source>
        <dbReference type="EMBL" id="BEP28785.1"/>
    </source>
</evidence>
<dbReference type="GO" id="GO:0004527">
    <property type="term" value="F:exonuclease activity"/>
    <property type="evidence" value="ECO:0007669"/>
    <property type="project" value="UniProtKB-KW"/>
</dbReference>
<dbReference type="InterPro" id="IPR027417">
    <property type="entry name" value="P-loop_NTPase"/>
</dbReference>
<evidence type="ECO:0000259" key="17">
    <source>
        <dbReference type="PROSITE" id="PS51217"/>
    </source>
</evidence>
<keyword evidence="2" id="KW-0540">Nuclease</keyword>
<evidence type="ECO:0000256" key="15">
    <source>
        <dbReference type="PROSITE-ProRule" id="PRU00560"/>
    </source>
</evidence>
<dbReference type="InterPro" id="IPR014017">
    <property type="entry name" value="DNA_helicase_UvrD-like_C"/>
</dbReference>
<organism evidence="18 19">
    <name type="scientific">Helicovermis profundi</name>
    <dbReference type="NCBI Taxonomy" id="3065157"/>
    <lineage>
        <taxon>Bacteria</taxon>
        <taxon>Bacillati</taxon>
        <taxon>Bacillota</taxon>
        <taxon>Clostridia</taxon>
        <taxon>Helicovermis</taxon>
    </lineage>
</organism>
<comment type="catalytic activity">
    <reaction evidence="14">
        <text>ATP + H2O = ADP + phosphate + H(+)</text>
        <dbReference type="Rhea" id="RHEA:13065"/>
        <dbReference type="ChEBI" id="CHEBI:15377"/>
        <dbReference type="ChEBI" id="CHEBI:15378"/>
        <dbReference type="ChEBI" id="CHEBI:30616"/>
        <dbReference type="ChEBI" id="CHEBI:43474"/>
        <dbReference type="ChEBI" id="CHEBI:456216"/>
        <dbReference type="EC" id="5.6.2.4"/>
    </reaction>
</comment>
<dbReference type="GO" id="GO:0003677">
    <property type="term" value="F:DNA binding"/>
    <property type="evidence" value="ECO:0007669"/>
    <property type="project" value="UniProtKB-KW"/>
</dbReference>
<keyword evidence="3 15" id="KW-0547">Nucleotide-binding</keyword>
<dbReference type="KEGG" id="hprf:HLPR_11160"/>
<dbReference type="Pfam" id="PF00580">
    <property type="entry name" value="UvrD-helicase"/>
    <property type="match status" value="1"/>
</dbReference>
<keyword evidence="9" id="KW-0238">DNA-binding</keyword>
<dbReference type="GO" id="GO:0000725">
    <property type="term" value="P:recombinational repair"/>
    <property type="evidence" value="ECO:0007669"/>
    <property type="project" value="TreeGrafter"/>
</dbReference>
<evidence type="ECO:0000256" key="7">
    <source>
        <dbReference type="ARBA" id="ARBA00022839"/>
    </source>
</evidence>
<dbReference type="Proteomes" id="UP001321786">
    <property type="component" value="Chromosome"/>
</dbReference>
<dbReference type="PANTHER" id="PTHR11070">
    <property type="entry name" value="UVRD / RECB / PCRA DNA HELICASE FAMILY MEMBER"/>
    <property type="match status" value="1"/>
</dbReference>
<gene>
    <name evidence="18" type="ORF">HLPR_11160</name>
</gene>
<keyword evidence="4" id="KW-0227">DNA damage</keyword>
<keyword evidence="5 15" id="KW-0378">Hydrolase</keyword>
<dbReference type="SUPFAM" id="SSF52540">
    <property type="entry name" value="P-loop containing nucleoside triphosphate hydrolases"/>
    <property type="match status" value="1"/>
</dbReference>
<dbReference type="GO" id="GO:0043138">
    <property type="term" value="F:3'-5' DNA helicase activity"/>
    <property type="evidence" value="ECO:0007669"/>
    <property type="project" value="UniProtKB-EC"/>
</dbReference>
<keyword evidence="11" id="KW-0413">Isomerase</keyword>
<dbReference type="InterPro" id="IPR013986">
    <property type="entry name" value="DExx_box_DNA_helicase_dom_sf"/>
</dbReference>
<proteinExistence type="inferred from homology"/>
<evidence type="ECO:0000256" key="9">
    <source>
        <dbReference type="ARBA" id="ARBA00023125"/>
    </source>
</evidence>